<proteinExistence type="predicted"/>
<dbReference type="Pfam" id="PF16213">
    <property type="entry name" value="DCB"/>
    <property type="match status" value="1"/>
</dbReference>
<dbReference type="InterPro" id="IPR032629">
    <property type="entry name" value="DCB_dom"/>
</dbReference>
<keyword evidence="2" id="KW-0653">Protein transport</keyword>
<organism evidence="6 7">
    <name type="scientific">Volvox africanus</name>
    <dbReference type="NCBI Taxonomy" id="51714"/>
    <lineage>
        <taxon>Eukaryota</taxon>
        <taxon>Viridiplantae</taxon>
        <taxon>Chlorophyta</taxon>
        <taxon>core chlorophytes</taxon>
        <taxon>Chlorophyceae</taxon>
        <taxon>CS clade</taxon>
        <taxon>Chlamydomonadales</taxon>
        <taxon>Volvocaceae</taxon>
        <taxon>Volvox</taxon>
    </lineage>
</organism>
<feature type="region of interest" description="Disordered" evidence="3">
    <location>
        <begin position="803"/>
        <end position="827"/>
    </location>
</feature>
<evidence type="ECO:0000259" key="4">
    <source>
        <dbReference type="Pfam" id="PF12783"/>
    </source>
</evidence>
<evidence type="ECO:0008006" key="8">
    <source>
        <dbReference type="Google" id="ProtNLM"/>
    </source>
</evidence>
<evidence type="ECO:0000259" key="5">
    <source>
        <dbReference type="Pfam" id="PF16213"/>
    </source>
</evidence>
<accession>A0A8J4F427</accession>
<reference evidence="6" key="1">
    <citation type="journal article" date="2021" name="Proc. Natl. Acad. Sci. U.S.A.">
        <title>Three genomes in the algal genus Volvox reveal the fate of a haploid sex-determining region after a transition to homothallism.</title>
        <authorList>
            <person name="Yamamoto K."/>
            <person name="Hamaji T."/>
            <person name="Kawai-Toyooka H."/>
            <person name="Matsuzaki R."/>
            <person name="Takahashi F."/>
            <person name="Nishimura Y."/>
            <person name="Kawachi M."/>
            <person name="Noguchi H."/>
            <person name="Minakuchi Y."/>
            <person name="Umen J.G."/>
            <person name="Toyoda A."/>
            <person name="Nozaki H."/>
        </authorList>
    </citation>
    <scope>NUCLEOTIDE SEQUENCE</scope>
    <source>
        <strain evidence="6">NIES-3780</strain>
    </source>
</reference>
<name>A0A8J4F427_9CHLO</name>
<feature type="compositionally biased region" description="Polar residues" evidence="3">
    <location>
        <begin position="144"/>
        <end position="153"/>
    </location>
</feature>
<evidence type="ECO:0000256" key="3">
    <source>
        <dbReference type="SAM" id="MobiDB-lite"/>
    </source>
</evidence>
<feature type="non-terminal residue" evidence="6">
    <location>
        <position position="827"/>
    </location>
</feature>
<keyword evidence="1" id="KW-0813">Transport</keyword>
<protein>
    <recommendedName>
        <fullName evidence="8">Mon2/Sec7/BIG1-like HUS domain-containing protein</fullName>
    </recommendedName>
</protein>
<dbReference type="Proteomes" id="UP000747399">
    <property type="component" value="Unassembled WGS sequence"/>
</dbReference>
<feature type="region of interest" description="Disordered" evidence="3">
    <location>
        <begin position="252"/>
        <end position="286"/>
    </location>
</feature>
<keyword evidence="7" id="KW-1185">Reference proteome</keyword>
<evidence type="ECO:0000256" key="2">
    <source>
        <dbReference type="ARBA" id="ARBA00022927"/>
    </source>
</evidence>
<feature type="domain" description="Mon2/Sec7/BIG1-like dimerisation and cyclophilin-binding" evidence="5">
    <location>
        <begin position="206"/>
        <end position="373"/>
    </location>
</feature>
<dbReference type="GO" id="GO:0005802">
    <property type="term" value="C:trans-Golgi network"/>
    <property type="evidence" value="ECO:0007669"/>
    <property type="project" value="TreeGrafter"/>
</dbReference>
<feature type="domain" description="Mon2/Sec7/BIG1-like HUS" evidence="4">
    <location>
        <begin position="550"/>
        <end position="725"/>
    </location>
</feature>
<feature type="compositionally biased region" description="Low complexity" evidence="3">
    <location>
        <begin position="272"/>
        <end position="284"/>
    </location>
</feature>
<evidence type="ECO:0000313" key="7">
    <source>
        <dbReference type="Proteomes" id="UP000747399"/>
    </source>
</evidence>
<dbReference type="InterPro" id="IPR032691">
    <property type="entry name" value="Mon2/Sec7/BIG1-like_HUS"/>
</dbReference>
<dbReference type="Pfam" id="PF12783">
    <property type="entry name" value="Sec7-like_HUS"/>
    <property type="match status" value="1"/>
</dbReference>
<feature type="region of interest" description="Disordered" evidence="3">
    <location>
        <begin position="78"/>
        <end position="200"/>
    </location>
</feature>
<evidence type="ECO:0000313" key="6">
    <source>
        <dbReference type="EMBL" id="GIL58908.1"/>
    </source>
</evidence>
<dbReference type="EMBL" id="BNCO01000033">
    <property type="protein sequence ID" value="GIL58908.1"/>
    <property type="molecule type" value="Genomic_DNA"/>
</dbReference>
<sequence>MSSEQVYHPAAEIVSIALRKICKIANSRKYAKLHEECRLFLNELHLMIPAAGTAGGNRLLIYGRSDVGSTVELSGQAGNALSRRDSNDGRVQGAQPGDDAAASANPRTPDSAAGQPAFGEAEDETGAPAAEPATGSSGGGEQQRPAQPTSPSPHSHRPGPERTLSSEQEGLRSAPGRSLNHLQSSVDPELPDLAPRTDSALTDPVCDRIIGIFRLAVDTMRPEVIEVALDCIQKLVAFRFLQGAVYAVDTERTASGRGGDDAGAGGGGGGEHPQQPRQPQPGDAAARKPQAQAIELICRCDEIPDDKVELHILKNLLTATTSTTFTVHGQALLLAVRTCYNIFLMSRSEINQQTAKATLTQMLNVVFQRMEADSVYVEVRPIVVTDVLGLPRTSPQDTSSLSAVVQAFLNNVVMVTAGMQANPEEVRSSVSAAVMDARPPVGLGLGPGVPGVRVASTGDLSPVPVPSPSAASATSAVFKPSHSGIDLVEEGNAGMATATTVASAAAASGGSATSAAAPGASSSRDSAAGSDAGDFTPFVADAASRTAVLQRDAFLVFRALCKLSIRTNDSATANDPTSVRGKVLALELVKVLLENSGPVFRRQDKFLAAIRQYLCLSLLKNSSSPLPAAQTLSVSIFMSLLTRFRTSLKAEVGVFFPMIMLKPFEGAGPAAVAPGAPPQPAAPLSPAVVQHRAVVLRCVRELCRDGQLLLDLFVNFDCDLESSNLFERLVNSLVRQAQQPVQSTPSGLGGLGGDGSSAQAVAEQGLRQEALQCLVNAIEAIWSWYRYTSGLIDITTSGPVTGGTRRNLVGSSGAAGSGGADDDGGLD</sequence>
<dbReference type="AlphaFoldDB" id="A0A8J4F427"/>
<evidence type="ECO:0000256" key="1">
    <source>
        <dbReference type="ARBA" id="ARBA00022448"/>
    </source>
</evidence>
<dbReference type="PANTHER" id="PTHR10663">
    <property type="entry name" value="GUANYL-NUCLEOTIDE EXCHANGE FACTOR"/>
    <property type="match status" value="1"/>
</dbReference>
<gene>
    <name evidence="6" type="ORF">Vafri_13917</name>
</gene>
<dbReference type="PANTHER" id="PTHR10663:SF375">
    <property type="entry name" value="LD29171P"/>
    <property type="match status" value="1"/>
</dbReference>
<comment type="caution">
    <text evidence="6">The sequence shown here is derived from an EMBL/GenBank/DDBJ whole genome shotgun (WGS) entry which is preliminary data.</text>
</comment>
<dbReference type="GO" id="GO:0015031">
    <property type="term" value="P:protein transport"/>
    <property type="evidence" value="ECO:0007669"/>
    <property type="project" value="UniProtKB-KW"/>
</dbReference>
<feature type="compositionally biased region" description="Gly residues" evidence="3">
    <location>
        <begin position="261"/>
        <end position="271"/>
    </location>
</feature>